<dbReference type="AlphaFoldDB" id="A0AAD9P024"/>
<protein>
    <recommendedName>
        <fullName evidence="11">G-protein coupled receptors family 1 profile domain-containing protein</fullName>
    </recommendedName>
</protein>
<evidence type="ECO:0000256" key="3">
    <source>
        <dbReference type="ARBA" id="ARBA00022692"/>
    </source>
</evidence>
<evidence type="ECO:0000256" key="10">
    <source>
        <dbReference type="SAM" id="Phobius"/>
    </source>
</evidence>
<gene>
    <name evidence="12" type="ORF">NP493_228g03018</name>
</gene>
<evidence type="ECO:0000313" key="13">
    <source>
        <dbReference type="Proteomes" id="UP001209878"/>
    </source>
</evidence>
<evidence type="ECO:0000313" key="12">
    <source>
        <dbReference type="EMBL" id="KAK2185559.1"/>
    </source>
</evidence>
<dbReference type="InterPro" id="IPR017452">
    <property type="entry name" value="GPCR_Rhodpsn_7TM"/>
</dbReference>
<keyword evidence="4 10" id="KW-1133">Transmembrane helix</keyword>
<feature type="domain" description="G-protein coupled receptors family 1 profile" evidence="11">
    <location>
        <begin position="53"/>
        <end position="199"/>
    </location>
</feature>
<comment type="subcellular location">
    <subcellularLocation>
        <location evidence="1">Cell membrane</location>
        <topology evidence="1">Multi-pass membrane protein</topology>
    </subcellularLocation>
</comment>
<proteinExistence type="predicted"/>
<name>A0AAD9P024_RIDPI</name>
<sequence>MDSFNFTTAASMLGTDLNDTLNDNITLTKIRPTRIIVIPSLAIFLVCLLGLPGNLFVLAVYLGKMTSSTRTYMFALAVADSAVCVCGILLTRVLIDFISMQVIMSTIDVAITFSVYLLVFVAIERLLAVRRPHSFSIDAQRAKKALTVIFVIAVLIASVMTVARLIRNTLLKTVFPMTIIVMCVITMAVCYTLMATTLLKKARDASKRTGIARESNLHEPGSPKVPVSVNLNPMPSTSATCARYQLMVSVNPFMLTDDVVGLHMLYG</sequence>
<feature type="transmembrane region" description="Helical" evidence="10">
    <location>
        <begin position="101"/>
        <end position="123"/>
    </location>
</feature>
<dbReference type="SUPFAM" id="SSF81321">
    <property type="entry name" value="Family A G protein-coupled receptor-like"/>
    <property type="match status" value="1"/>
</dbReference>
<dbReference type="Gene3D" id="1.20.1070.10">
    <property type="entry name" value="Rhodopsin 7-helix transmembrane proteins"/>
    <property type="match status" value="1"/>
</dbReference>
<keyword evidence="8" id="KW-0807">Transducer</keyword>
<dbReference type="EMBL" id="JAODUO010000230">
    <property type="protein sequence ID" value="KAK2185559.1"/>
    <property type="molecule type" value="Genomic_DNA"/>
</dbReference>
<dbReference type="PRINTS" id="PR00237">
    <property type="entry name" value="GPCRRHODOPSN"/>
</dbReference>
<dbReference type="PROSITE" id="PS50262">
    <property type="entry name" value="G_PROTEIN_RECEP_F1_2"/>
    <property type="match status" value="1"/>
</dbReference>
<keyword evidence="7" id="KW-0675">Receptor</keyword>
<dbReference type="GO" id="GO:0007218">
    <property type="term" value="P:neuropeptide signaling pathway"/>
    <property type="evidence" value="ECO:0007669"/>
    <property type="project" value="TreeGrafter"/>
</dbReference>
<feature type="transmembrane region" description="Helical" evidence="10">
    <location>
        <begin position="178"/>
        <end position="199"/>
    </location>
</feature>
<evidence type="ECO:0000256" key="7">
    <source>
        <dbReference type="ARBA" id="ARBA00023170"/>
    </source>
</evidence>
<dbReference type="PANTHER" id="PTHR24230">
    <property type="entry name" value="G-PROTEIN COUPLED RECEPTOR"/>
    <property type="match status" value="1"/>
</dbReference>
<feature type="transmembrane region" description="Helical" evidence="10">
    <location>
        <begin position="74"/>
        <end position="95"/>
    </location>
</feature>
<evidence type="ECO:0000259" key="11">
    <source>
        <dbReference type="PROSITE" id="PS50262"/>
    </source>
</evidence>
<evidence type="ECO:0000256" key="9">
    <source>
        <dbReference type="SAM" id="MobiDB-lite"/>
    </source>
</evidence>
<evidence type="ECO:0000256" key="8">
    <source>
        <dbReference type="ARBA" id="ARBA00023224"/>
    </source>
</evidence>
<feature type="transmembrane region" description="Helical" evidence="10">
    <location>
        <begin position="36"/>
        <end position="62"/>
    </location>
</feature>
<evidence type="ECO:0000256" key="5">
    <source>
        <dbReference type="ARBA" id="ARBA00023040"/>
    </source>
</evidence>
<comment type="caution">
    <text evidence="12">The sequence shown here is derived from an EMBL/GenBank/DDBJ whole genome shotgun (WGS) entry which is preliminary data.</text>
</comment>
<accession>A0AAD9P024</accession>
<keyword evidence="3 10" id="KW-0812">Transmembrane</keyword>
<reference evidence="12" key="1">
    <citation type="journal article" date="2023" name="Mol. Biol. Evol.">
        <title>Third-Generation Sequencing Reveals the Adaptive Role of the Epigenome in Three Deep-Sea Polychaetes.</title>
        <authorList>
            <person name="Perez M."/>
            <person name="Aroh O."/>
            <person name="Sun Y."/>
            <person name="Lan Y."/>
            <person name="Juniper S.K."/>
            <person name="Young C.R."/>
            <person name="Angers B."/>
            <person name="Qian P.Y."/>
        </authorList>
    </citation>
    <scope>NUCLEOTIDE SEQUENCE</scope>
    <source>
        <strain evidence="12">R07B-5</strain>
    </source>
</reference>
<organism evidence="12 13">
    <name type="scientific">Ridgeia piscesae</name>
    <name type="common">Tubeworm</name>
    <dbReference type="NCBI Taxonomy" id="27915"/>
    <lineage>
        <taxon>Eukaryota</taxon>
        <taxon>Metazoa</taxon>
        <taxon>Spiralia</taxon>
        <taxon>Lophotrochozoa</taxon>
        <taxon>Annelida</taxon>
        <taxon>Polychaeta</taxon>
        <taxon>Sedentaria</taxon>
        <taxon>Canalipalpata</taxon>
        <taxon>Sabellida</taxon>
        <taxon>Siboglinidae</taxon>
        <taxon>Ridgeia</taxon>
    </lineage>
</organism>
<keyword evidence="13" id="KW-1185">Reference proteome</keyword>
<keyword evidence="2" id="KW-1003">Cell membrane</keyword>
<feature type="transmembrane region" description="Helical" evidence="10">
    <location>
        <begin position="144"/>
        <end position="166"/>
    </location>
</feature>
<keyword evidence="5" id="KW-0297">G-protein coupled receptor</keyword>
<feature type="region of interest" description="Disordered" evidence="9">
    <location>
        <begin position="211"/>
        <end position="230"/>
    </location>
</feature>
<evidence type="ECO:0000256" key="4">
    <source>
        <dbReference type="ARBA" id="ARBA00022989"/>
    </source>
</evidence>
<dbReference type="GO" id="GO:0008528">
    <property type="term" value="F:G protein-coupled peptide receptor activity"/>
    <property type="evidence" value="ECO:0007669"/>
    <property type="project" value="TreeGrafter"/>
</dbReference>
<dbReference type="PANTHER" id="PTHR24230:SF75">
    <property type="entry name" value="RELAXIN FAMILY PEPTIDE RECEPTOR 3"/>
    <property type="match status" value="1"/>
</dbReference>
<dbReference type="Proteomes" id="UP001209878">
    <property type="component" value="Unassembled WGS sequence"/>
</dbReference>
<evidence type="ECO:0000256" key="2">
    <source>
        <dbReference type="ARBA" id="ARBA00022475"/>
    </source>
</evidence>
<dbReference type="InterPro" id="IPR000276">
    <property type="entry name" value="GPCR_Rhodpsn"/>
</dbReference>
<keyword evidence="6 10" id="KW-0472">Membrane</keyword>
<evidence type="ECO:0000256" key="1">
    <source>
        <dbReference type="ARBA" id="ARBA00004651"/>
    </source>
</evidence>
<dbReference type="GO" id="GO:0005886">
    <property type="term" value="C:plasma membrane"/>
    <property type="evidence" value="ECO:0007669"/>
    <property type="project" value="UniProtKB-SubCell"/>
</dbReference>
<evidence type="ECO:0000256" key="6">
    <source>
        <dbReference type="ARBA" id="ARBA00023136"/>
    </source>
</evidence>